<accession>A0ABV8ABR8</accession>
<evidence type="ECO:0000259" key="7">
    <source>
        <dbReference type="Pfam" id="PF25954"/>
    </source>
</evidence>
<feature type="domain" description="YbhG-like alpha-helical hairpin" evidence="6">
    <location>
        <begin position="126"/>
        <end position="249"/>
    </location>
</feature>
<reference evidence="10" key="1">
    <citation type="journal article" date="2019" name="Int. J. Syst. Evol. Microbiol.">
        <title>The Global Catalogue of Microorganisms (GCM) 10K type strain sequencing project: providing services to taxonomists for standard genome sequencing and annotation.</title>
        <authorList>
            <consortium name="The Broad Institute Genomics Platform"/>
            <consortium name="The Broad Institute Genome Sequencing Center for Infectious Disease"/>
            <person name="Wu L."/>
            <person name="Ma J."/>
        </authorList>
    </citation>
    <scope>NUCLEOTIDE SEQUENCE [LARGE SCALE GENOMIC DNA]</scope>
    <source>
        <strain evidence="10">CCTCC AB 2013263</strain>
    </source>
</reference>
<dbReference type="EMBL" id="JBHRZF010000233">
    <property type="protein sequence ID" value="MFC3863173.1"/>
    <property type="molecule type" value="Genomic_DNA"/>
</dbReference>
<dbReference type="Pfam" id="PF25967">
    <property type="entry name" value="RND-MFP_C"/>
    <property type="match status" value="1"/>
</dbReference>
<keyword evidence="5" id="KW-0472">Membrane</keyword>
<dbReference type="Pfam" id="PF25881">
    <property type="entry name" value="HH_YBHG"/>
    <property type="match status" value="1"/>
</dbReference>
<keyword evidence="5" id="KW-1133">Transmembrane helix</keyword>
<dbReference type="InterPro" id="IPR006143">
    <property type="entry name" value="RND_pump_MFP"/>
</dbReference>
<dbReference type="Gene3D" id="2.40.50.100">
    <property type="match status" value="1"/>
</dbReference>
<proteinExistence type="inferred from homology"/>
<dbReference type="InterPro" id="IPR058627">
    <property type="entry name" value="MdtA-like_C"/>
</dbReference>
<dbReference type="SUPFAM" id="SSF111369">
    <property type="entry name" value="HlyD-like secretion proteins"/>
    <property type="match status" value="1"/>
</dbReference>
<feature type="domain" description="Multidrug resistance protein MdtA-like C-terminal permuted SH3" evidence="8">
    <location>
        <begin position="374"/>
        <end position="439"/>
    </location>
</feature>
<dbReference type="Proteomes" id="UP001595748">
    <property type="component" value="Unassembled WGS sequence"/>
</dbReference>
<evidence type="ECO:0000256" key="4">
    <source>
        <dbReference type="SAM" id="MobiDB-lite"/>
    </source>
</evidence>
<evidence type="ECO:0000259" key="6">
    <source>
        <dbReference type="Pfam" id="PF25881"/>
    </source>
</evidence>
<feature type="region of interest" description="Disordered" evidence="4">
    <location>
        <begin position="395"/>
        <end position="418"/>
    </location>
</feature>
<dbReference type="PANTHER" id="PTHR32347:SF14">
    <property type="entry name" value="EFFLUX SYSTEM COMPONENT YKNX-RELATED"/>
    <property type="match status" value="1"/>
</dbReference>
<comment type="similarity">
    <text evidence="2">Belongs to the membrane fusion protein (MFP) (TC 8.A.1) family.</text>
</comment>
<keyword evidence="10" id="KW-1185">Reference proteome</keyword>
<dbReference type="InterPro" id="IPR059052">
    <property type="entry name" value="HH_YbhG-like"/>
</dbReference>
<feature type="region of interest" description="Disordered" evidence="4">
    <location>
        <begin position="433"/>
        <end position="468"/>
    </location>
</feature>
<evidence type="ECO:0000256" key="5">
    <source>
        <dbReference type="SAM" id="Phobius"/>
    </source>
</evidence>
<evidence type="ECO:0000256" key="3">
    <source>
        <dbReference type="ARBA" id="ARBA00023054"/>
    </source>
</evidence>
<dbReference type="InterPro" id="IPR050465">
    <property type="entry name" value="UPF0194_transport"/>
</dbReference>
<evidence type="ECO:0000256" key="2">
    <source>
        <dbReference type="ARBA" id="ARBA00009477"/>
    </source>
</evidence>
<name>A0ABV8ABR8_9DEIO</name>
<protein>
    <submittedName>
        <fullName evidence="9">Efflux RND transporter periplasmic adaptor subunit</fullName>
    </submittedName>
</protein>
<dbReference type="RefSeq" id="WP_380081106.1">
    <property type="nucleotide sequence ID" value="NZ_JBHRZF010000233.1"/>
</dbReference>
<dbReference type="Pfam" id="PF25954">
    <property type="entry name" value="Beta-barrel_RND_2"/>
    <property type="match status" value="1"/>
</dbReference>
<dbReference type="PANTHER" id="PTHR32347">
    <property type="entry name" value="EFFLUX SYSTEM COMPONENT YKNX-RELATED"/>
    <property type="match status" value="1"/>
</dbReference>
<keyword evidence="3" id="KW-0175">Coiled coil</keyword>
<evidence type="ECO:0000313" key="9">
    <source>
        <dbReference type="EMBL" id="MFC3863173.1"/>
    </source>
</evidence>
<keyword evidence="5" id="KW-0812">Transmembrane</keyword>
<dbReference type="NCBIfam" id="TIGR01730">
    <property type="entry name" value="RND_mfp"/>
    <property type="match status" value="1"/>
</dbReference>
<dbReference type="InterPro" id="IPR058792">
    <property type="entry name" value="Beta-barrel_RND_2"/>
</dbReference>
<dbReference type="Gene3D" id="2.40.30.170">
    <property type="match status" value="1"/>
</dbReference>
<evidence type="ECO:0000256" key="1">
    <source>
        <dbReference type="ARBA" id="ARBA00004196"/>
    </source>
</evidence>
<comment type="subcellular location">
    <subcellularLocation>
        <location evidence="1">Cell envelope</location>
    </subcellularLocation>
</comment>
<evidence type="ECO:0000259" key="8">
    <source>
        <dbReference type="Pfam" id="PF25967"/>
    </source>
</evidence>
<gene>
    <name evidence="9" type="ORF">ACFOPQ_20635</name>
</gene>
<feature type="compositionally biased region" description="Low complexity" evidence="4">
    <location>
        <begin position="440"/>
        <end position="456"/>
    </location>
</feature>
<sequence>MTPPAPSVTAPRATAARVRKGRKRWPWVLGGLLLLGGVGTGVYLNRSKTETATVTQTVSTATVQRGEVRISVSGPGTLESAATRTVGADLTATVGSVPAVGERLTKGQLVTTLSSDTVTDNVQTAQLNLSKAQASLDATQASQASSAAQRSSSVVQAEGNVTSAQQALDMARSTLRNQQALYDIGALSQQDFKTAQDNVNKAQVTLSSAQSTLQSARTQASTGSNSDAQNLKNAQIAVEQARAALTTAQRARDKLKVYAPISGVVSTVSATEGTVVTSGSTILTILDDTQLNLPVQIDETEISGVKVGQEAQVTLDAYPDQTFSGKVIRVSPGATQSSGISVFTATVALPNENGELKSGMTAEAEIVQSLDQGLVIPTRAIATTRNRSYVEVTQVDSEGNPTGEPERTRVQTGATDGTNTIVTDGLQAGQHVIVEGAKKTTSGSGTSGSNRNNNQPGGFGGPPPGGMP</sequence>
<organism evidence="9 10">
    <name type="scientific">Deinococcus antarcticus</name>
    <dbReference type="NCBI Taxonomy" id="1298767"/>
    <lineage>
        <taxon>Bacteria</taxon>
        <taxon>Thermotogati</taxon>
        <taxon>Deinococcota</taxon>
        <taxon>Deinococci</taxon>
        <taxon>Deinococcales</taxon>
        <taxon>Deinococcaceae</taxon>
        <taxon>Deinococcus</taxon>
    </lineage>
</organism>
<comment type="caution">
    <text evidence="9">The sequence shown here is derived from an EMBL/GenBank/DDBJ whole genome shotgun (WGS) entry which is preliminary data.</text>
</comment>
<dbReference type="Gene3D" id="2.40.420.20">
    <property type="match status" value="1"/>
</dbReference>
<dbReference type="Gene3D" id="1.20.1600.10">
    <property type="entry name" value="Outer membrane efflux proteins (OEP)"/>
    <property type="match status" value="1"/>
</dbReference>
<feature type="domain" description="CusB-like beta-barrel" evidence="7">
    <location>
        <begin position="295"/>
        <end position="367"/>
    </location>
</feature>
<evidence type="ECO:0000313" key="10">
    <source>
        <dbReference type="Proteomes" id="UP001595748"/>
    </source>
</evidence>
<feature type="transmembrane region" description="Helical" evidence="5">
    <location>
        <begin position="25"/>
        <end position="44"/>
    </location>
</feature>